<dbReference type="RefSeq" id="WP_253756637.1">
    <property type="nucleotide sequence ID" value="NZ_BAABKA010000012.1"/>
</dbReference>
<comment type="caution">
    <text evidence="1">The sequence shown here is derived from an EMBL/GenBank/DDBJ whole genome shotgun (WGS) entry which is preliminary data.</text>
</comment>
<organism evidence="1 2">
    <name type="scientific">Nonomuraea thailandensis</name>
    <dbReference type="NCBI Taxonomy" id="1188745"/>
    <lineage>
        <taxon>Bacteria</taxon>
        <taxon>Bacillati</taxon>
        <taxon>Actinomycetota</taxon>
        <taxon>Actinomycetes</taxon>
        <taxon>Streptosporangiales</taxon>
        <taxon>Streptosporangiaceae</taxon>
        <taxon>Nonomuraea</taxon>
    </lineage>
</organism>
<dbReference type="EMBL" id="JAMZEB010000002">
    <property type="protein sequence ID" value="MCP2364303.1"/>
    <property type="molecule type" value="Genomic_DNA"/>
</dbReference>
<evidence type="ECO:0000313" key="1">
    <source>
        <dbReference type="EMBL" id="MCP2364303.1"/>
    </source>
</evidence>
<dbReference type="Proteomes" id="UP001139648">
    <property type="component" value="Unassembled WGS sequence"/>
</dbReference>
<protein>
    <submittedName>
        <fullName evidence="1">Uncharacterized protein</fullName>
    </submittedName>
</protein>
<keyword evidence="2" id="KW-1185">Reference proteome</keyword>
<evidence type="ECO:0000313" key="2">
    <source>
        <dbReference type="Proteomes" id="UP001139648"/>
    </source>
</evidence>
<dbReference type="AlphaFoldDB" id="A0A9X2H1M2"/>
<accession>A0A9X2H1M2</accession>
<reference evidence="1" key="1">
    <citation type="submission" date="2022-06" db="EMBL/GenBank/DDBJ databases">
        <title>Sequencing the genomes of 1000 actinobacteria strains.</title>
        <authorList>
            <person name="Klenk H.-P."/>
        </authorList>
    </citation>
    <scope>NUCLEOTIDE SEQUENCE</scope>
    <source>
        <strain evidence="1">DSM 46694</strain>
    </source>
</reference>
<name>A0A9X2H1M2_9ACTN</name>
<sequence>MLWLRHGQDRSGAYKWKAINTPRTRVMMREHLCMVCTGPCRRKDGRTWWLFVEDPATTPDGMPITNLPPTCPDCLDEALETCPRLIERARLVTVAGTRPFAVTADLYEPGEGFPAPAVKARHELHIQYGPDTAYWMRFALGKQPWLALEDMRDESVPGRKTARC</sequence>
<proteinExistence type="predicted"/>
<gene>
    <name evidence="1" type="ORF">HD597_011323</name>
</gene>